<organism evidence="1 2">
    <name type="scientific">Hydrocarboniclastica marina</name>
    <dbReference type="NCBI Taxonomy" id="2259620"/>
    <lineage>
        <taxon>Bacteria</taxon>
        <taxon>Pseudomonadati</taxon>
        <taxon>Pseudomonadota</taxon>
        <taxon>Gammaproteobacteria</taxon>
        <taxon>Alteromonadales</taxon>
        <taxon>Alteromonadaceae</taxon>
        <taxon>Hydrocarboniclastica</taxon>
    </lineage>
</organism>
<dbReference type="RefSeq" id="WP_136546002.1">
    <property type="nucleotide sequence ID" value="NZ_CP031093.1"/>
</dbReference>
<sequence>MSQQNDQLLYRALLRILRPLVRMLLRNGVPFGEFAECAKRAYVQSAVEDFAIEGRKTTDSRVAIMSGLTRKEVKRLRLLNDPAEIVSEDAKQNCNRAARVIAGWVRDNEFHNDSGATAVLPLESKTNPSFADLVKLYSGDVPARAVLDELIRVGAVVQYRDGRVDLLKRAYLPEGDNAQQIHILGEDVSALLRTIDRNISRDNPKPLFQRTLSYDNVPEEAMDLWRDTAARQSQRFLEKLDHILTPFDRDIAGTSPTEGTGRVRTGVGIFFFEEPYDGPDERG</sequence>
<accession>A0A4V1D8B6</accession>
<dbReference type="KEGG" id="hmi:soil367_00870"/>
<dbReference type="Pfam" id="PF20112">
    <property type="entry name" value="DUF6502"/>
    <property type="match status" value="1"/>
</dbReference>
<protein>
    <submittedName>
        <fullName evidence="1">Uncharacterized protein</fullName>
    </submittedName>
</protein>
<dbReference type="EMBL" id="CP031093">
    <property type="protein sequence ID" value="QCF24620.1"/>
    <property type="molecule type" value="Genomic_DNA"/>
</dbReference>
<evidence type="ECO:0000313" key="2">
    <source>
        <dbReference type="Proteomes" id="UP000298049"/>
    </source>
</evidence>
<reference evidence="1 2" key="1">
    <citation type="submission" date="2018-07" db="EMBL/GenBank/DDBJ databases">
        <title>Marsedoiliclastica nanhaica gen. nov. sp. nov., a novel marine hydrocarbonoclastic bacterium isolated from an in-situ enriched hydrocarbon-degrading consortium in deep-sea sediment.</title>
        <authorList>
            <person name="Dong C."/>
            <person name="Ma T."/>
            <person name="Liu R."/>
            <person name="Shao Z."/>
        </authorList>
    </citation>
    <scope>NUCLEOTIDE SEQUENCE [LARGE SCALE GENOMIC DNA]</scope>
    <source>
        <strain evidence="2">soil36-7</strain>
    </source>
</reference>
<proteinExistence type="predicted"/>
<dbReference type="OrthoDB" id="6356376at2"/>
<dbReference type="Proteomes" id="UP000298049">
    <property type="component" value="Chromosome"/>
</dbReference>
<name>A0A4V1D8B6_9ALTE</name>
<keyword evidence="2" id="KW-1185">Reference proteome</keyword>
<dbReference type="AlphaFoldDB" id="A0A4V1D8B6"/>
<dbReference type="InterPro" id="IPR045445">
    <property type="entry name" value="DUF6502"/>
</dbReference>
<evidence type="ECO:0000313" key="1">
    <source>
        <dbReference type="EMBL" id="QCF24620.1"/>
    </source>
</evidence>
<gene>
    <name evidence="1" type="ORF">soil367_00870</name>
</gene>